<keyword evidence="8" id="KW-0808">Transferase</keyword>
<dbReference type="InterPro" id="IPR051446">
    <property type="entry name" value="HTH_trans_reg/aminotransferase"/>
</dbReference>
<protein>
    <submittedName>
        <fullName evidence="8">GntR family transcriptional regulator/MocR family aminotransferase</fullName>
    </submittedName>
</protein>
<dbReference type="SMART" id="SM00345">
    <property type="entry name" value="HTH_GNTR"/>
    <property type="match status" value="1"/>
</dbReference>
<comment type="caution">
    <text evidence="8">The sequence shown here is derived from an EMBL/GenBank/DDBJ whole genome shotgun (WGS) entry which is preliminary data.</text>
</comment>
<dbReference type="PRINTS" id="PR00035">
    <property type="entry name" value="HTHGNTR"/>
</dbReference>
<dbReference type="PANTHER" id="PTHR46577:SF1">
    <property type="entry name" value="HTH-TYPE TRANSCRIPTIONAL REGULATORY PROTEIN GABR"/>
    <property type="match status" value="1"/>
</dbReference>
<dbReference type="InterPro" id="IPR015424">
    <property type="entry name" value="PyrdxlP-dep_Trfase"/>
</dbReference>
<keyword evidence="8" id="KW-0032">Aminotransferase</keyword>
<dbReference type="PANTHER" id="PTHR46577">
    <property type="entry name" value="HTH-TYPE TRANSCRIPTIONAL REGULATORY PROTEIN GABR"/>
    <property type="match status" value="1"/>
</dbReference>
<dbReference type="Gene3D" id="3.40.640.10">
    <property type="entry name" value="Type I PLP-dependent aspartate aminotransferase-like (Major domain)"/>
    <property type="match status" value="1"/>
</dbReference>
<dbReference type="Pfam" id="PF00392">
    <property type="entry name" value="GntR"/>
    <property type="match status" value="1"/>
</dbReference>
<evidence type="ECO:0000313" key="8">
    <source>
        <dbReference type="EMBL" id="MCP2345617.1"/>
    </source>
</evidence>
<evidence type="ECO:0000256" key="4">
    <source>
        <dbReference type="ARBA" id="ARBA00023125"/>
    </source>
</evidence>
<dbReference type="RefSeq" id="WP_253767331.1">
    <property type="nucleotide sequence ID" value="NZ_BAAAVE010000052.1"/>
</dbReference>
<dbReference type="InterPro" id="IPR015421">
    <property type="entry name" value="PyrdxlP-dep_Trfase_major"/>
</dbReference>
<dbReference type="CDD" id="cd00609">
    <property type="entry name" value="AAT_like"/>
    <property type="match status" value="1"/>
</dbReference>
<feature type="region of interest" description="Disordered" evidence="6">
    <location>
        <begin position="1"/>
        <end position="21"/>
    </location>
</feature>
<keyword evidence="3" id="KW-0805">Transcription regulation</keyword>
<dbReference type="Proteomes" id="UP001320766">
    <property type="component" value="Unassembled WGS sequence"/>
</dbReference>
<evidence type="ECO:0000256" key="6">
    <source>
        <dbReference type="SAM" id="MobiDB-lite"/>
    </source>
</evidence>
<accession>A0ABT1JV47</accession>
<reference evidence="8 9" key="1">
    <citation type="submission" date="2022-06" db="EMBL/GenBank/DDBJ databases">
        <title>Sequencing the genomes of 1000 actinobacteria strains.</title>
        <authorList>
            <person name="Klenk H.-P."/>
        </authorList>
    </citation>
    <scope>NUCLEOTIDE SEQUENCE [LARGE SCALE GENOMIC DNA]</scope>
    <source>
        <strain evidence="8 9">DSM 44170</strain>
    </source>
</reference>
<keyword evidence="2" id="KW-0663">Pyridoxal phosphate</keyword>
<dbReference type="EMBL" id="JAMZEC010000001">
    <property type="protein sequence ID" value="MCP2345617.1"/>
    <property type="molecule type" value="Genomic_DNA"/>
</dbReference>
<sequence length="516" mass="53530">MSAGGGAEAWPVSAGGGAEAGPVSGVRGDDVLAVGGSGFVRAGGLDLHLDVRRRRGELGRSLESALREAVRSGRLTAGTPLPGSRALAADLGVSRGTVVQVYTQLIAEGWLTGAAGSGTRVAALPATASEQAATAAAAEQTATAATVAEPGGGGNPWTTVDLRPGRPDVSAFPRAAWASAVRRALSAAPFQDLDYGDPAGLPALRRVVAGYLARARGVIADPELVVVVGGFASGLSLLARALRGTGRTHLATEDPGLGRHRDLVRAAGLATVPLPVDADGADPAGLTGRCGAALLTPAHQHPWGVVLAPERRAAFAAWARRADGYVIEDDYDGEFRYDQQPVGALQALAPDRVVFAGSASKTLAPGMRLGWLVVPPALREPLLRAVADTGATVPAVHQLAFADLVARGEYDRHIRRARLAYRRRRAELARRLPCPLPGVAAGLHALLPVPSAGHERRLVEAGRRAGVGLFGLHVSGYWHEPSDDRPAALVLGYATPPRHAWRHGLETLGRLVERLA</sequence>
<dbReference type="SUPFAM" id="SSF53383">
    <property type="entry name" value="PLP-dependent transferases"/>
    <property type="match status" value="1"/>
</dbReference>
<dbReference type="SUPFAM" id="SSF46785">
    <property type="entry name" value="Winged helix' DNA-binding domain"/>
    <property type="match status" value="1"/>
</dbReference>
<evidence type="ECO:0000256" key="1">
    <source>
        <dbReference type="ARBA" id="ARBA00005384"/>
    </source>
</evidence>
<gene>
    <name evidence="8" type="ORF">HD595_001739</name>
</gene>
<dbReference type="Gene3D" id="1.10.10.10">
    <property type="entry name" value="Winged helix-like DNA-binding domain superfamily/Winged helix DNA-binding domain"/>
    <property type="match status" value="1"/>
</dbReference>
<name>A0ABT1JV47_9ACTN</name>
<evidence type="ECO:0000256" key="3">
    <source>
        <dbReference type="ARBA" id="ARBA00023015"/>
    </source>
</evidence>
<evidence type="ECO:0000256" key="5">
    <source>
        <dbReference type="ARBA" id="ARBA00023163"/>
    </source>
</evidence>
<dbReference type="Pfam" id="PF00155">
    <property type="entry name" value="Aminotran_1_2"/>
    <property type="match status" value="1"/>
</dbReference>
<proteinExistence type="inferred from homology"/>
<organism evidence="8 9">
    <name type="scientific">Nonomuraea roseoviolacea subsp. carminata</name>
    <dbReference type="NCBI Taxonomy" id="160689"/>
    <lineage>
        <taxon>Bacteria</taxon>
        <taxon>Bacillati</taxon>
        <taxon>Actinomycetota</taxon>
        <taxon>Actinomycetes</taxon>
        <taxon>Streptosporangiales</taxon>
        <taxon>Streptosporangiaceae</taxon>
        <taxon>Nonomuraea</taxon>
    </lineage>
</organism>
<evidence type="ECO:0000256" key="2">
    <source>
        <dbReference type="ARBA" id="ARBA00022898"/>
    </source>
</evidence>
<evidence type="ECO:0000313" key="9">
    <source>
        <dbReference type="Proteomes" id="UP001320766"/>
    </source>
</evidence>
<dbReference type="InterPro" id="IPR036388">
    <property type="entry name" value="WH-like_DNA-bd_sf"/>
</dbReference>
<feature type="domain" description="HTH gntR-type" evidence="7">
    <location>
        <begin position="56"/>
        <end position="124"/>
    </location>
</feature>
<keyword evidence="9" id="KW-1185">Reference proteome</keyword>
<comment type="similarity">
    <text evidence="1">In the C-terminal section; belongs to the class-I pyridoxal-phosphate-dependent aminotransferase family.</text>
</comment>
<dbReference type="PROSITE" id="PS50949">
    <property type="entry name" value="HTH_GNTR"/>
    <property type="match status" value="1"/>
</dbReference>
<dbReference type="InterPro" id="IPR036390">
    <property type="entry name" value="WH_DNA-bd_sf"/>
</dbReference>
<dbReference type="InterPro" id="IPR000524">
    <property type="entry name" value="Tscrpt_reg_HTH_GntR"/>
</dbReference>
<dbReference type="GO" id="GO:0008483">
    <property type="term" value="F:transaminase activity"/>
    <property type="evidence" value="ECO:0007669"/>
    <property type="project" value="UniProtKB-KW"/>
</dbReference>
<dbReference type="CDD" id="cd07377">
    <property type="entry name" value="WHTH_GntR"/>
    <property type="match status" value="1"/>
</dbReference>
<evidence type="ECO:0000259" key="7">
    <source>
        <dbReference type="PROSITE" id="PS50949"/>
    </source>
</evidence>
<dbReference type="InterPro" id="IPR004839">
    <property type="entry name" value="Aminotransferase_I/II_large"/>
</dbReference>
<keyword evidence="5" id="KW-0804">Transcription</keyword>
<keyword evidence="4" id="KW-0238">DNA-binding</keyword>